<evidence type="ECO:0000256" key="1">
    <source>
        <dbReference type="SAM" id="MobiDB-lite"/>
    </source>
</evidence>
<dbReference type="AlphaFoldDB" id="A0A2Z6N3Z6"/>
<proteinExistence type="predicted"/>
<accession>A0A2Z6N3Z6</accession>
<evidence type="ECO:0000313" key="3">
    <source>
        <dbReference type="Proteomes" id="UP000242715"/>
    </source>
</evidence>
<gene>
    <name evidence="2" type="ORF">TSUD_151640</name>
</gene>
<protein>
    <submittedName>
        <fullName evidence="2">Uncharacterized protein</fullName>
    </submittedName>
</protein>
<feature type="compositionally biased region" description="Polar residues" evidence="1">
    <location>
        <begin position="8"/>
        <end position="18"/>
    </location>
</feature>
<evidence type="ECO:0000313" key="2">
    <source>
        <dbReference type="EMBL" id="GAU38441.1"/>
    </source>
</evidence>
<feature type="region of interest" description="Disordered" evidence="1">
    <location>
        <begin position="1"/>
        <end position="22"/>
    </location>
</feature>
<sequence length="78" mass="8926">MENRLNQRRVSFSTPQSQKHTRDDEFVAAIAATAFSIYSLEEAGVLDLKKIRDSPKFTKNLTIRGKEENIPRQPSYGK</sequence>
<dbReference type="EMBL" id="DF973716">
    <property type="protein sequence ID" value="GAU38441.1"/>
    <property type="molecule type" value="Genomic_DNA"/>
</dbReference>
<dbReference type="Proteomes" id="UP000242715">
    <property type="component" value="Unassembled WGS sequence"/>
</dbReference>
<keyword evidence="3" id="KW-1185">Reference proteome</keyword>
<dbReference type="OrthoDB" id="775261at2759"/>
<organism evidence="2 3">
    <name type="scientific">Trifolium subterraneum</name>
    <name type="common">Subterranean clover</name>
    <dbReference type="NCBI Taxonomy" id="3900"/>
    <lineage>
        <taxon>Eukaryota</taxon>
        <taxon>Viridiplantae</taxon>
        <taxon>Streptophyta</taxon>
        <taxon>Embryophyta</taxon>
        <taxon>Tracheophyta</taxon>
        <taxon>Spermatophyta</taxon>
        <taxon>Magnoliopsida</taxon>
        <taxon>eudicotyledons</taxon>
        <taxon>Gunneridae</taxon>
        <taxon>Pentapetalae</taxon>
        <taxon>rosids</taxon>
        <taxon>fabids</taxon>
        <taxon>Fabales</taxon>
        <taxon>Fabaceae</taxon>
        <taxon>Papilionoideae</taxon>
        <taxon>50 kb inversion clade</taxon>
        <taxon>NPAAA clade</taxon>
        <taxon>Hologalegina</taxon>
        <taxon>IRL clade</taxon>
        <taxon>Trifolieae</taxon>
        <taxon>Trifolium</taxon>
    </lineage>
</organism>
<reference evidence="3" key="1">
    <citation type="journal article" date="2017" name="Front. Plant Sci.">
        <title>Climate Clever Clovers: New Paradigm to Reduce the Environmental Footprint of Ruminants by Breeding Low Methanogenic Forages Utilizing Haplotype Variation.</title>
        <authorList>
            <person name="Kaur P."/>
            <person name="Appels R."/>
            <person name="Bayer P.E."/>
            <person name="Keeble-Gagnere G."/>
            <person name="Wang J."/>
            <person name="Hirakawa H."/>
            <person name="Shirasawa K."/>
            <person name="Vercoe P."/>
            <person name="Stefanova K."/>
            <person name="Durmic Z."/>
            <person name="Nichols P."/>
            <person name="Revell C."/>
            <person name="Isobe S.N."/>
            <person name="Edwards D."/>
            <person name="Erskine W."/>
        </authorList>
    </citation>
    <scope>NUCLEOTIDE SEQUENCE [LARGE SCALE GENOMIC DNA]</scope>
    <source>
        <strain evidence="3">cv. Daliak</strain>
    </source>
</reference>
<name>A0A2Z6N3Z6_TRISU</name>